<keyword evidence="12" id="KW-1185">Reference proteome</keyword>
<evidence type="ECO:0000256" key="2">
    <source>
        <dbReference type="ARBA" id="ARBA00022473"/>
    </source>
</evidence>
<evidence type="ECO:0000256" key="8">
    <source>
        <dbReference type="ARBA" id="ARBA00023242"/>
    </source>
</evidence>
<keyword evidence="4" id="KW-0524">Neurogenesis</keyword>
<evidence type="ECO:0000259" key="10">
    <source>
        <dbReference type="PROSITE" id="PS50888"/>
    </source>
</evidence>
<reference evidence="12" key="1">
    <citation type="submission" date="2024-04" db="EMBL/GenBank/DDBJ databases">
        <title>Salinicola lusitanus LLJ914,a marine bacterium isolated from the Okinawa Trough.</title>
        <authorList>
            <person name="Li J."/>
        </authorList>
    </citation>
    <scope>NUCLEOTIDE SEQUENCE [LARGE SCALE GENOMIC DNA]</scope>
</reference>
<dbReference type="InterPro" id="IPR022575">
    <property type="entry name" value="NeuroD_DUF"/>
</dbReference>
<dbReference type="FunFam" id="4.10.280.10:FF:000006">
    <property type="entry name" value="Neurogenic differentiation factor"/>
    <property type="match status" value="1"/>
</dbReference>
<dbReference type="PANTHER" id="PTHR19290">
    <property type="entry name" value="BASIC HELIX-LOOP-HELIX PROTEIN NEUROGENIN-RELATED"/>
    <property type="match status" value="1"/>
</dbReference>
<feature type="compositionally biased region" description="Acidic residues" evidence="9">
    <location>
        <begin position="274"/>
        <end position="285"/>
    </location>
</feature>
<name>A0AAW0PE48_9GOBI</name>
<organism evidence="11 12">
    <name type="scientific">Mugilogobius chulae</name>
    <name type="common">yellowstripe goby</name>
    <dbReference type="NCBI Taxonomy" id="88201"/>
    <lineage>
        <taxon>Eukaryota</taxon>
        <taxon>Metazoa</taxon>
        <taxon>Chordata</taxon>
        <taxon>Craniata</taxon>
        <taxon>Vertebrata</taxon>
        <taxon>Euteleostomi</taxon>
        <taxon>Actinopterygii</taxon>
        <taxon>Neopterygii</taxon>
        <taxon>Teleostei</taxon>
        <taxon>Neoteleostei</taxon>
        <taxon>Acanthomorphata</taxon>
        <taxon>Gobiaria</taxon>
        <taxon>Gobiiformes</taxon>
        <taxon>Gobioidei</taxon>
        <taxon>Gobiidae</taxon>
        <taxon>Gobionellinae</taxon>
        <taxon>Mugilogobius</taxon>
    </lineage>
</organism>
<sequence>MVVLSVQTYIGTVELPFPRWFGVRGHRGVFVPVKVQVCGQQKDRRRGSSTQRLQEQDKRQTHTTEQAACPTNSPKLVRAWTGVCGPGTPQNTCSCPAPACHFGLSSERVSADPPPPRRDPSCTPHAHHETRAGHARAPTHHTAARAWGRSFGRRLKAPEPSRAKRIYALTQLRLGTSGHRAVHGPNEPCLNFNNFNKTDLERDGEVVVAHSELSSAEKIMMIKQFARAGAEDEEVTSPAQWMDRTDTSSPDDDPMTSQNYTPPLLSEHAHDGCSEEDEEDAEEDEACKRRGPKKKRMTKGRQERFRARRIKANARERSRMHGLNDALENLRSIMPCHSKTQKLSKIETLRLARNYICALSEALEGGVSMQSRAFMDTLCKGLSQPTSNLVSGCLQLSPKPEERQISAVGYASSGLPSPPYGTFDSAHLLHLRSIKANLYDGHSTGVGTPPYEAPPTPPLSISSNMVPKQDTSPSYLHPHHYSPSEPNQGLYQVTSTYDGHMESQYEQYRHMSAIYRD</sequence>
<dbReference type="PANTHER" id="PTHR19290:SF86">
    <property type="entry name" value="NEUROGENIC DIFFERENTIATION FACTOR 4"/>
    <property type="match status" value="1"/>
</dbReference>
<feature type="region of interest" description="Disordered" evidence="9">
    <location>
        <begin position="466"/>
        <end position="487"/>
    </location>
</feature>
<dbReference type="InterPro" id="IPR036638">
    <property type="entry name" value="HLH_DNA-bd_sf"/>
</dbReference>
<accession>A0AAW0PE48</accession>
<evidence type="ECO:0000256" key="9">
    <source>
        <dbReference type="SAM" id="MobiDB-lite"/>
    </source>
</evidence>
<feature type="compositionally biased region" description="Basic and acidic residues" evidence="9">
    <location>
        <begin position="115"/>
        <end position="132"/>
    </location>
</feature>
<dbReference type="Gene3D" id="4.10.280.10">
    <property type="entry name" value="Helix-loop-helix DNA-binding domain"/>
    <property type="match status" value="1"/>
</dbReference>
<feature type="region of interest" description="Disordered" evidence="9">
    <location>
        <begin position="106"/>
        <end position="159"/>
    </location>
</feature>
<evidence type="ECO:0000256" key="3">
    <source>
        <dbReference type="ARBA" id="ARBA00022782"/>
    </source>
</evidence>
<evidence type="ECO:0000313" key="12">
    <source>
        <dbReference type="Proteomes" id="UP001460270"/>
    </source>
</evidence>
<keyword evidence="6" id="KW-0238">DNA-binding</keyword>
<evidence type="ECO:0000256" key="7">
    <source>
        <dbReference type="ARBA" id="ARBA00023163"/>
    </source>
</evidence>
<evidence type="ECO:0000256" key="1">
    <source>
        <dbReference type="ARBA" id="ARBA00011571"/>
    </source>
</evidence>
<keyword evidence="3" id="KW-0221">Differentiation</keyword>
<dbReference type="GO" id="GO:0005634">
    <property type="term" value="C:nucleus"/>
    <property type="evidence" value="ECO:0007669"/>
    <property type="project" value="TreeGrafter"/>
</dbReference>
<comment type="caution">
    <text evidence="11">The sequence shown here is derived from an EMBL/GenBank/DDBJ whole genome shotgun (WGS) entry which is preliminary data.</text>
</comment>
<gene>
    <name evidence="11" type="ORF">WMY93_011234</name>
</gene>
<dbReference type="PROSITE" id="PS50888">
    <property type="entry name" value="BHLH"/>
    <property type="match status" value="1"/>
</dbReference>
<protein>
    <recommendedName>
        <fullName evidence="10">BHLH domain-containing protein</fullName>
    </recommendedName>
</protein>
<dbReference type="Proteomes" id="UP001460270">
    <property type="component" value="Unassembled WGS sequence"/>
</dbReference>
<keyword evidence="5" id="KW-0805">Transcription regulation</keyword>
<keyword evidence="2" id="KW-0217">Developmental protein</keyword>
<feature type="compositionally biased region" description="Basic residues" evidence="9">
    <location>
        <begin position="133"/>
        <end position="143"/>
    </location>
</feature>
<feature type="region of interest" description="Disordered" evidence="9">
    <location>
        <begin position="230"/>
        <end position="306"/>
    </location>
</feature>
<dbReference type="InterPro" id="IPR050359">
    <property type="entry name" value="bHLH_transcription_factors"/>
</dbReference>
<dbReference type="SMART" id="SM00353">
    <property type="entry name" value="HLH"/>
    <property type="match status" value="1"/>
</dbReference>
<dbReference type="GO" id="GO:0000981">
    <property type="term" value="F:DNA-binding transcription factor activity, RNA polymerase II-specific"/>
    <property type="evidence" value="ECO:0007669"/>
    <property type="project" value="TreeGrafter"/>
</dbReference>
<dbReference type="GO" id="GO:0046983">
    <property type="term" value="F:protein dimerization activity"/>
    <property type="evidence" value="ECO:0007669"/>
    <property type="project" value="InterPro"/>
</dbReference>
<dbReference type="EMBL" id="JBBPFD010000008">
    <property type="protein sequence ID" value="KAK7915473.1"/>
    <property type="molecule type" value="Genomic_DNA"/>
</dbReference>
<dbReference type="GO" id="GO:0045944">
    <property type="term" value="P:positive regulation of transcription by RNA polymerase II"/>
    <property type="evidence" value="ECO:0007669"/>
    <property type="project" value="TreeGrafter"/>
</dbReference>
<evidence type="ECO:0000256" key="4">
    <source>
        <dbReference type="ARBA" id="ARBA00022902"/>
    </source>
</evidence>
<dbReference type="AlphaFoldDB" id="A0AAW0PE48"/>
<dbReference type="Pfam" id="PF00010">
    <property type="entry name" value="HLH"/>
    <property type="match status" value="1"/>
</dbReference>
<evidence type="ECO:0000256" key="6">
    <source>
        <dbReference type="ARBA" id="ARBA00023125"/>
    </source>
</evidence>
<feature type="compositionally biased region" description="Basic residues" evidence="9">
    <location>
        <begin position="289"/>
        <end position="299"/>
    </location>
</feature>
<dbReference type="InterPro" id="IPR011598">
    <property type="entry name" value="bHLH_dom"/>
</dbReference>
<evidence type="ECO:0000256" key="5">
    <source>
        <dbReference type="ARBA" id="ARBA00023015"/>
    </source>
</evidence>
<dbReference type="Pfam" id="PF12533">
    <property type="entry name" value="Neuro_bHLH"/>
    <property type="match status" value="1"/>
</dbReference>
<feature type="domain" description="BHLH" evidence="10">
    <location>
        <begin position="307"/>
        <end position="359"/>
    </location>
</feature>
<dbReference type="GO" id="GO:0070888">
    <property type="term" value="F:E-box binding"/>
    <property type="evidence" value="ECO:0007669"/>
    <property type="project" value="TreeGrafter"/>
</dbReference>
<dbReference type="GO" id="GO:0061564">
    <property type="term" value="P:axon development"/>
    <property type="evidence" value="ECO:0007669"/>
    <property type="project" value="TreeGrafter"/>
</dbReference>
<feature type="region of interest" description="Disordered" evidence="9">
    <location>
        <begin position="41"/>
        <end position="69"/>
    </location>
</feature>
<comment type="subunit">
    <text evidence="1">Efficient DNA binding requires dimerization with another bHLH protein.</text>
</comment>
<dbReference type="SUPFAM" id="SSF47459">
    <property type="entry name" value="HLH, helix-loop-helix DNA-binding domain"/>
    <property type="match status" value="1"/>
</dbReference>
<proteinExistence type="predicted"/>
<keyword evidence="8" id="KW-0539">Nucleus</keyword>
<dbReference type="GO" id="GO:0043010">
    <property type="term" value="P:camera-type eye development"/>
    <property type="evidence" value="ECO:0007669"/>
    <property type="project" value="TreeGrafter"/>
</dbReference>
<dbReference type="CDD" id="cd19721">
    <property type="entry name" value="bHLH_TS_NeuroD4_ATOH3"/>
    <property type="match status" value="1"/>
</dbReference>
<evidence type="ECO:0000313" key="11">
    <source>
        <dbReference type="EMBL" id="KAK7915473.1"/>
    </source>
</evidence>
<keyword evidence="7" id="KW-0804">Transcription</keyword>